<evidence type="ECO:0000256" key="3">
    <source>
        <dbReference type="ARBA" id="ARBA00004141"/>
    </source>
</evidence>
<keyword evidence="10 12" id="KW-0472">Membrane</keyword>
<feature type="transmembrane region" description="Helical" evidence="12">
    <location>
        <begin position="322"/>
        <end position="339"/>
    </location>
</feature>
<protein>
    <submittedName>
        <fullName evidence="16">Cation/H(+) antiporter</fullName>
    </submittedName>
</protein>
<dbReference type="InterPro" id="IPR038770">
    <property type="entry name" value="Na+/solute_symporter_sf"/>
</dbReference>
<dbReference type="GO" id="GO:0009941">
    <property type="term" value="C:chloroplast envelope"/>
    <property type="evidence" value="ECO:0007669"/>
    <property type="project" value="UniProtKB-SubCell"/>
</dbReference>
<reference evidence="17" key="1">
    <citation type="journal article" date="2016" name="Nature">
        <title>The genome of the seagrass Zostera marina reveals angiosperm adaptation to the sea.</title>
        <authorList>
            <person name="Olsen J.L."/>
            <person name="Rouze P."/>
            <person name="Verhelst B."/>
            <person name="Lin Y.-C."/>
            <person name="Bayer T."/>
            <person name="Collen J."/>
            <person name="Dattolo E."/>
            <person name="De Paoli E."/>
            <person name="Dittami S."/>
            <person name="Maumus F."/>
            <person name="Michel G."/>
            <person name="Kersting A."/>
            <person name="Lauritano C."/>
            <person name="Lohaus R."/>
            <person name="Toepel M."/>
            <person name="Tonon T."/>
            <person name="Vanneste K."/>
            <person name="Amirebrahimi M."/>
            <person name="Brakel J."/>
            <person name="Bostroem C."/>
            <person name="Chovatia M."/>
            <person name="Grimwood J."/>
            <person name="Jenkins J.W."/>
            <person name="Jueterbock A."/>
            <person name="Mraz A."/>
            <person name="Stam W.T."/>
            <person name="Tice H."/>
            <person name="Bornberg-Bauer E."/>
            <person name="Green P.J."/>
            <person name="Pearson G.A."/>
            <person name="Procaccini G."/>
            <person name="Duarte C.M."/>
            <person name="Schmutz J."/>
            <person name="Reusch T.B.H."/>
            <person name="Van de Peer Y."/>
        </authorList>
    </citation>
    <scope>NUCLEOTIDE SEQUENCE [LARGE SCALE GENOMIC DNA]</scope>
    <source>
        <strain evidence="17">cv. Finnish</strain>
    </source>
</reference>
<dbReference type="EMBL" id="LFYR01002156">
    <property type="protein sequence ID" value="KMZ56614.1"/>
    <property type="molecule type" value="Genomic_DNA"/>
</dbReference>
<feature type="transmembrane region" description="Helical" evidence="12">
    <location>
        <begin position="230"/>
        <end position="251"/>
    </location>
</feature>
<dbReference type="Gene3D" id="1.20.1530.20">
    <property type="match status" value="1"/>
</dbReference>
<dbReference type="Pfam" id="PF23256">
    <property type="entry name" value="CHX17_2nd"/>
    <property type="match status" value="1"/>
</dbReference>
<proteinExistence type="inferred from homology"/>
<evidence type="ECO:0000259" key="15">
    <source>
        <dbReference type="Pfam" id="PF23259"/>
    </source>
</evidence>
<organism evidence="16 17">
    <name type="scientific">Zostera marina</name>
    <name type="common">Eelgrass</name>
    <dbReference type="NCBI Taxonomy" id="29655"/>
    <lineage>
        <taxon>Eukaryota</taxon>
        <taxon>Viridiplantae</taxon>
        <taxon>Streptophyta</taxon>
        <taxon>Embryophyta</taxon>
        <taxon>Tracheophyta</taxon>
        <taxon>Spermatophyta</taxon>
        <taxon>Magnoliopsida</taxon>
        <taxon>Liliopsida</taxon>
        <taxon>Zosteraceae</taxon>
        <taxon>Zostera</taxon>
    </lineage>
</organism>
<dbReference type="InterPro" id="IPR006153">
    <property type="entry name" value="Cation/H_exchanger_TM"/>
</dbReference>
<feature type="domain" description="Cation/H+ exchanger transmembrane" evidence="13">
    <location>
        <begin position="52"/>
        <end position="434"/>
    </location>
</feature>
<evidence type="ECO:0000256" key="12">
    <source>
        <dbReference type="SAM" id="Phobius"/>
    </source>
</evidence>
<evidence type="ECO:0000256" key="8">
    <source>
        <dbReference type="ARBA" id="ARBA00022989"/>
    </source>
</evidence>
<keyword evidence="8 12" id="KW-1133">Transmembrane helix</keyword>
<evidence type="ECO:0000256" key="7">
    <source>
        <dbReference type="ARBA" id="ARBA00022958"/>
    </source>
</evidence>
<dbReference type="GO" id="GO:0012505">
    <property type="term" value="C:endomembrane system"/>
    <property type="evidence" value="ECO:0000318"/>
    <property type="project" value="GO_Central"/>
</dbReference>
<evidence type="ECO:0000256" key="5">
    <source>
        <dbReference type="ARBA" id="ARBA00022538"/>
    </source>
</evidence>
<feature type="transmembrane region" description="Helical" evidence="12">
    <location>
        <begin position="204"/>
        <end position="224"/>
    </location>
</feature>
<dbReference type="GO" id="GO:0006813">
    <property type="term" value="P:potassium ion transport"/>
    <property type="evidence" value="ECO:0007669"/>
    <property type="project" value="UniProtKB-KW"/>
</dbReference>
<dbReference type="InterPro" id="IPR057291">
    <property type="entry name" value="CHX17_2nd"/>
</dbReference>
<evidence type="ECO:0000256" key="2">
    <source>
        <dbReference type="ARBA" id="ARBA00004119"/>
    </source>
</evidence>
<dbReference type="InterPro" id="IPR050794">
    <property type="entry name" value="CPA2_transporter"/>
</dbReference>
<evidence type="ECO:0000313" key="16">
    <source>
        <dbReference type="EMBL" id="KMZ56614.1"/>
    </source>
</evidence>
<keyword evidence="17" id="KW-1185">Reference proteome</keyword>
<dbReference type="AlphaFoldDB" id="A0A0K9NIP7"/>
<dbReference type="GO" id="GO:0098662">
    <property type="term" value="P:inorganic cation transmembrane transport"/>
    <property type="evidence" value="ECO:0000318"/>
    <property type="project" value="GO_Central"/>
</dbReference>
<dbReference type="OrthoDB" id="1889525at2759"/>
<accession>A0A0K9NIP7</accession>
<sequence length="809" mass="88826">MEEQKNLLTDGINGFRPDCNVPLPATSSGFWLSSSPLQASIPLVMIQMTIIFLICKSLHFVLMRFGQPTIVSQILTGIILGPLFLGKFELIGNDIYRPNSLIPLKTLGFIGLGFFLFIIGVKTDLNMVWKSGKRAVGIGFVGNLVSLLPVVCAHFLLTNLLPEDLSVNHTSSKDVLYFWCMSSFVVIASVVDDLKLLNSKVGRLAISISLIYDLFNIVLARILTSIQIGSARGVGSIASFFGLLAFVLLVARPITLRLLKLTPKGELLDEVYFATVVMLSLTCGFLSEVAGHGLEVGMFVLGLALPSGPPLGITLVEKLEGITLTLGIPIFVASVGISIEPFVVGNNSWCYLVFMLLLSFCGKVAGTVASAIFFDFPIYDAVALALILASKGIIELRLISYWQFGHTMKPEYVTTILIYVAFLVAVTTPVIRFLYNPSKHYTSDQSNMRNIEQTKSNYELRIIACIHSEENVTPIVHLLETLNADPCPICVYVLHLVQLVGQAMSSLIPYNRKERNYGSSADSSSDAIMNVFRNLEDRSENCITIQPFVSTSPSETMHDEVGNLALEKMVSFIIIPFHKTVCSESSTLASLPNHAARTMNANVLSYAPCSVGILANSTQGSPLPRDVVVYFFGGSDDREALSLAMRMSQNPRISLTVIRFVPPYDSSAESPRTPTQYDESAMLDEDIIEEFRMNYVMDNRVVYTEEIVADVEETIKAIQSITPNFTLLIIGRRIGADSVLAKCMSMWSEYPELGDIGDLVASTNYGTQLSILVIQQQATIVNATPTMSSVQYRTDRCSSSATQKTHQTN</sequence>
<dbReference type="GO" id="GO:1902600">
    <property type="term" value="P:proton transmembrane transport"/>
    <property type="evidence" value="ECO:0007669"/>
    <property type="project" value="InterPro"/>
</dbReference>
<keyword evidence="9" id="KW-0406">Ion transport</keyword>
<evidence type="ECO:0000256" key="6">
    <source>
        <dbReference type="ARBA" id="ARBA00022692"/>
    </source>
</evidence>
<feature type="domain" description="Cation/H(+) antiporter central" evidence="14">
    <location>
        <begin position="490"/>
        <end position="622"/>
    </location>
</feature>
<keyword evidence="7" id="KW-0630">Potassium</keyword>
<feature type="transmembrane region" description="Helical" evidence="12">
    <location>
        <begin position="271"/>
        <end position="290"/>
    </location>
</feature>
<feature type="transmembrane region" description="Helical" evidence="12">
    <location>
        <begin position="381"/>
        <end position="404"/>
    </location>
</feature>
<dbReference type="PANTHER" id="PTHR32468:SF30">
    <property type="entry name" value="OS12G0109150 PROTEIN"/>
    <property type="match status" value="1"/>
</dbReference>
<dbReference type="OMA" id="FASRMAN"/>
<comment type="similarity">
    <text evidence="11">Belongs to the monovalent cation:proton antiporter 2 (CPA2) transporter (TC 2.A.37) family. CHX (TC 2.A.37.4) subfamily.</text>
</comment>
<dbReference type="PANTHER" id="PTHR32468">
    <property type="entry name" value="CATION/H + ANTIPORTER"/>
    <property type="match status" value="1"/>
</dbReference>
<evidence type="ECO:0000256" key="11">
    <source>
        <dbReference type="ARBA" id="ARBA00038341"/>
    </source>
</evidence>
<evidence type="ECO:0000256" key="10">
    <source>
        <dbReference type="ARBA" id="ARBA00023136"/>
    </source>
</evidence>
<dbReference type="InterPro" id="IPR057290">
    <property type="entry name" value="CHX17_C"/>
</dbReference>
<dbReference type="GO" id="GO:0016020">
    <property type="term" value="C:membrane"/>
    <property type="evidence" value="ECO:0007669"/>
    <property type="project" value="UniProtKB-SubCell"/>
</dbReference>
<feature type="transmembrane region" description="Helical" evidence="12">
    <location>
        <begin position="135"/>
        <end position="156"/>
    </location>
</feature>
<evidence type="ECO:0000256" key="4">
    <source>
        <dbReference type="ARBA" id="ARBA00022448"/>
    </source>
</evidence>
<feature type="transmembrane region" description="Helical" evidence="12">
    <location>
        <begin position="69"/>
        <end position="86"/>
    </location>
</feature>
<comment type="caution">
    <text evidence="16">The sequence shown here is derived from an EMBL/GenBank/DDBJ whole genome shotgun (WGS) entry which is preliminary data.</text>
</comment>
<dbReference type="Pfam" id="PF00999">
    <property type="entry name" value="Na_H_Exchanger"/>
    <property type="match status" value="1"/>
</dbReference>
<comment type="function">
    <text evidence="1">May function as sodium-coupled metabolite transporter across the chloroplast envelope.</text>
</comment>
<dbReference type="Proteomes" id="UP000036987">
    <property type="component" value="Unassembled WGS sequence"/>
</dbReference>
<evidence type="ECO:0000259" key="13">
    <source>
        <dbReference type="Pfam" id="PF00999"/>
    </source>
</evidence>
<feature type="transmembrane region" description="Helical" evidence="12">
    <location>
        <begin position="106"/>
        <end position="123"/>
    </location>
</feature>
<keyword evidence="4" id="KW-0813">Transport</keyword>
<dbReference type="GO" id="GO:0006885">
    <property type="term" value="P:regulation of pH"/>
    <property type="evidence" value="ECO:0000318"/>
    <property type="project" value="GO_Central"/>
</dbReference>
<feature type="domain" description="Cation/H(+) antiporter C-terminal" evidence="15">
    <location>
        <begin position="627"/>
        <end position="777"/>
    </location>
</feature>
<comment type="subcellular location">
    <subcellularLocation>
        <location evidence="3">Membrane</location>
        <topology evidence="3">Multi-pass membrane protein</topology>
    </subcellularLocation>
    <subcellularLocation>
        <location evidence="2">Plastid</location>
        <location evidence="2">Chloroplast envelope</location>
    </subcellularLocation>
</comment>
<evidence type="ECO:0000256" key="9">
    <source>
        <dbReference type="ARBA" id="ARBA00023065"/>
    </source>
</evidence>
<dbReference type="Pfam" id="PF23259">
    <property type="entry name" value="CHX17_C"/>
    <property type="match status" value="1"/>
</dbReference>
<evidence type="ECO:0000259" key="14">
    <source>
        <dbReference type="Pfam" id="PF23256"/>
    </source>
</evidence>
<name>A0A0K9NIP7_ZOSMR</name>
<evidence type="ECO:0000313" key="17">
    <source>
        <dbReference type="Proteomes" id="UP000036987"/>
    </source>
</evidence>
<feature type="transmembrane region" description="Helical" evidence="12">
    <location>
        <begin position="351"/>
        <end position="374"/>
    </location>
</feature>
<dbReference type="GO" id="GO:0015297">
    <property type="term" value="F:antiporter activity"/>
    <property type="evidence" value="ECO:0007669"/>
    <property type="project" value="InterPro"/>
</dbReference>
<evidence type="ECO:0000256" key="1">
    <source>
        <dbReference type="ARBA" id="ARBA00003198"/>
    </source>
</evidence>
<keyword evidence="5" id="KW-0633">Potassium transport</keyword>
<gene>
    <name evidence="16" type="ORF">ZOSMA_93G00780</name>
</gene>
<feature type="transmembrane region" description="Helical" evidence="12">
    <location>
        <begin position="39"/>
        <end position="62"/>
    </location>
</feature>
<feature type="transmembrane region" description="Helical" evidence="12">
    <location>
        <begin position="176"/>
        <end position="192"/>
    </location>
</feature>
<keyword evidence="6 12" id="KW-0812">Transmembrane</keyword>
<feature type="transmembrane region" description="Helical" evidence="12">
    <location>
        <begin position="416"/>
        <end position="435"/>
    </location>
</feature>